<feature type="region of interest" description="Disordered" evidence="1">
    <location>
        <begin position="1"/>
        <end position="22"/>
    </location>
</feature>
<reference evidence="2 3" key="1">
    <citation type="submission" date="2016-07" db="EMBL/GenBank/DDBJ databases">
        <title>Pervasive Adenine N6-methylation of Active Genes in Fungi.</title>
        <authorList>
            <consortium name="DOE Joint Genome Institute"/>
            <person name="Mondo S.J."/>
            <person name="Dannebaum R.O."/>
            <person name="Kuo R.C."/>
            <person name="Labutti K."/>
            <person name="Haridas S."/>
            <person name="Kuo A."/>
            <person name="Salamov A."/>
            <person name="Ahrendt S.R."/>
            <person name="Lipzen A."/>
            <person name="Sullivan W."/>
            <person name="Andreopoulos W.B."/>
            <person name="Clum A."/>
            <person name="Lindquist E."/>
            <person name="Daum C."/>
            <person name="Ramamoorthy G.K."/>
            <person name="Gryganskyi A."/>
            <person name="Culley D."/>
            <person name="Magnuson J.K."/>
            <person name="James T.Y."/>
            <person name="O'Malley M.A."/>
            <person name="Stajich J.E."/>
            <person name="Spatafora J.W."/>
            <person name="Visel A."/>
            <person name="Grigoriev I.V."/>
        </authorList>
    </citation>
    <scope>NUCLEOTIDE SEQUENCE [LARGE SCALE GENOMIC DNA]</scope>
    <source>
        <strain evidence="2 3">NRRL 1336</strain>
    </source>
</reference>
<feature type="compositionally biased region" description="Acidic residues" evidence="1">
    <location>
        <begin position="73"/>
        <end position="89"/>
    </location>
</feature>
<proteinExistence type="predicted"/>
<dbReference type="AlphaFoldDB" id="A0A1X2J309"/>
<dbReference type="EMBL" id="MCGE01000001">
    <property type="protein sequence ID" value="ORZ26213.1"/>
    <property type="molecule type" value="Genomic_DNA"/>
</dbReference>
<comment type="caution">
    <text evidence="2">The sequence shown here is derived from an EMBL/GenBank/DDBJ whole genome shotgun (WGS) entry which is preliminary data.</text>
</comment>
<sequence length="222" mass="24496">MGYHYESHTTTRGPDGSIQSSSSVIVRELDDGEVGILMAGNNSILDPSLTPRMLASPTTDYDVESDALPPSPNDDDYSDNIDTTTDEETWFPALRHNSWIQGLDDDDDDNDDSHKDNETEANVDDDNSGGPGGDMVEKMLETLFATDVVEKEDENDAESGQKTSGGRRGSEYAHRAKKSRRTARSKSRQNRWSTSDRNDDDDDDDAVDSLVPVDIICVMLND</sequence>
<evidence type="ECO:0000313" key="3">
    <source>
        <dbReference type="Proteomes" id="UP000193560"/>
    </source>
</evidence>
<organism evidence="2 3">
    <name type="scientific">Absidia repens</name>
    <dbReference type="NCBI Taxonomy" id="90262"/>
    <lineage>
        <taxon>Eukaryota</taxon>
        <taxon>Fungi</taxon>
        <taxon>Fungi incertae sedis</taxon>
        <taxon>Mucoromycota</taxon>
        <taxon>Mucoromycotina</taxon>
        <taxon>Mucoromycetes</taxon>
        <taxon>Mucorales</taxon>
        <taxon>Cunninghamellaceae</taxon>
        <taxon>Absidia</taxon>
    </lineage>
</organism>
<dbReference type="OrthoDB" id="2287709at2759"/>
<evidence type="ECO:0000313" key="2">
    <source>
        <dbReference type="EMBL" id="ORZ26213.1"/>
    </source>
</evidence>
<gene>
    <name evidence="2" type="ORF">BCR42DRAFT_401802</name>
</gene>
<keyword evidence="3" id="KW-1185">Reference proteome</keyword>
<accession>A0A1X2J309</accession>
<feature type="compositionally biased region" description="Polar residues" evidence="1">
    <location>
        <begin position="10"/>
        <end position="22"/>
    </location>
</feature>
<feature type="compositionally biased region" description="Acidic residues" evidence="1">
    <location>
        <begin position="198"/>
        <end position="207"/>
    </location>
</feature>
<protein>
    <submittedName>
        <fullName evidence="2">Uncharacterized protein</fullName>
    </submittedName>
</protein>
<evidence type="ECO:0000256" key="1">
    <source>
        <dbReference type="SAM" id="MobiDB-lite"/>
    </source>
</evidence>
<name>A0A1X2J309_9FUNG</name>
<dbReference type="Proteomes" id="UP000193560">
    <property type="component" value="Unassembled WGS sequence"/>
</dbReference>
<feature type="compositionally biased region" description="Basic residues" evidence="1">
    <location>
        <begin position="175"/>
        <end position="189"/>
    </location>
</feature>
<feature type="region of interest" description="Disordered" evidence="1">
    <location>
        <begin position="41"/>
        <end position="211"/>
    </location>
</feature>